<dbReference type="PROSITE" id="PS50110">
    <property type="entry name" value="RESPONSE_REGULATORY"/>
    <property type="match status" value="1"/>
</dbReference>
<name>A0A081PP49_STRMT</name>
<evidence type="ECO:0000313" key="3">
    <source>
        <dbReference type="EMBL" id="KJQ72579.1"/>
    </source>
</evidence>
<evidence type="ECO:0000256" key="1">
    <source>
        <dbReference type="PROSITE-ProRule" id="PRU00169"/>
    </source>
</evidence>
<proteinExistence type="predicted"/>
<dbReference type="Proteomes" id="UP000033415">
    <property type="component" value="Unassembled WGS sequence"/>
</dbReference>
<feature type="modified residue" description="4-aspartylphosphate" evidence="1">
    <location>
        <position position="63"/>
    </location>
</feature>
<gene>
    <name evidence="3" type="ORF">TZ91_00154</name>
</gene>
<dbReference type="Gene3D" id="3.40.50.2300">
    <property type="match status" value="1"/>
</dbReference>
<dbReference type="SUPFAM" id="SSF52172">
    <property type="entry name" value="CheY-like"/>
    <property type="match status" value="1"/>
</dbReference>
<comment type="caution">
    <text evidence="3">The sequence shown here is derived from an EMBL/GenBank/DDBJ whole genome shotgun (WGS) entry which is preliminary data.</text>
</comment>
<evidence type="ECO:0000259" key="2">
    <source>
        <dbReference type="PROSITE" id="PS50110"/>
    </source>
</evidence>
<dbReference type="RefSeq" id="WP_033687662.1">
    <property type="nucleotide sequence ID" value="NZ_JYGQ01000001.1"/>
</dbReference>
<organism evidence="3 4">
    <name type="scientific">Streptococcus mitis</name>
    <dbReference type="NCBI Taxonomy" id="28037"/>
    <lineage>
        <taxon>Bacteria</taxon>
        <taxon>Bacillati</taxon>
        <taxon>Bacillota</taxon>
        <taxon>Bacilli</taxon>
        <taxon>Lactobacillales</taxon>
        <taxon>Streptococcaceae</taxon>
        <taxon>Streptococcus</taxon>
        <taxon>Streptococcus mitis group</taxon>
    </lineage>
</organism>
<evidence type="ECO:0000313" key="4">
    <source>
        <dbReference type="Proteomes" id="UP000033415"/>
    </source>
</evidence>
<protein>
    <recommendedName>
        <fullName evidence="2">Response regulatory domain-containing protein</fullName>
    </recommendedName>
</protein>
<dbReference type="InterPro" id="IPR001789">
    <property type="entry name" value="Sig_transdc_resp-reg_receiver"/>
</dbReference>
<feature type="domain" description="Response regulatory" evidence="2">
    <location>
        <begin position="6"/>
        <end position="123"/>
    </location>
</feature>
<dbReference type="EMBL" id="JYGQ01000001">
    <property type="protein sequence ID" value="KJQ72579.1"/>
    <property type="molecule type" value="Genomic_DNA"/>
</dbReference>
<dbReference type="PATRIC" id="fig|28037.100.peg.1862"/>
<keyword evidence="1" id="KW-0597">Phosphoprotein</keyword>
<dbReference type="GO" id="GO:0000160">
    <property type="term" value="P:phosphorelay signal transduction system"/>
    <property type="evidence" value="ECO:0007669"/>
    <property type="project" value="InterPro"/>
</dbReference>
<reference evidence="3 4" key="1">
    <citation type="submission" date="2015-02" db="EMBL/GenBank/DDBJ databases">
        <title>Evolution of amylase-binding proteins of oral streptococcal species.</title>
        <authorList>
            <person name="Haase E.M."/>
        </authorList>
    </citation>
    <scope>NUCLEOTIDE SEQUENCE [LARGE SCALE GENOMIC DNA]</scope>
    <source>
        <strain evidence="3 4">SK137</strain>
    </source>
</reference>
<dbReference type="CDD" id="cd00156">
    <property type="entry name" value="REC"/>
    <property type="match status" value="1"/>
</dbReference>
<accession>A0A081PP49</accession>
<dbReference type="AlphaFoldDB" id="A0A081PP49"/>
<dbReference type="InterPro" id="IPR011006">
    <property type="entry name" value="CheY-like_superfamily"/>
</dbReference>
<sequence length="363" mass="41968">MTKIYNFLYIEDEDSMIDTMKSSVKLLNRTSDQENTFEMTVAKNSDDALKYLDKNIFDFVLIDIKLKGGDSGDIIIDKIKEDYKIPCAILSGTPIISDTNFIKTYIKSNYENEEVLNDMASMVNSGLFTVIGEHGIIESSLKKLFWENYYKNIDHWIDIRNSLNEEEMKQLVLRYTISHLYELLGSESDQYEAIEMFINPNITLDGIKTGTILEELESETQYIVLSPPCDLAIRDGKPKNEFIILVEIDKYNDYIPTGGPISKTLKGKIKTLITNNHSDNLYWLSNYFEIFNGGFVNFRKIKTESFERLSNDKIYKKLIKLQDSFVKSLLSKFSIYYNRQGQPDFDFEKVTDEIANKFVGSES</sequence>